<evidence type="ECO:0000313" key="4">
    <source>
        <dbReference type="EMBL" id="KIR66311.1"/>
    </source>
</evidence>
<feature type="chain" id="PRO_5002240763" description="VWFA domain-containing protein" evidence="2">
    <location>
        <begin position="28"/>
        <end position="502"/>
    </location>
</feature>
<dbReference type="RefSeq" id="WP_043963200.1">
    <property type="nucleotide sequence ID" value="NZ_JXSX01000001.1"/>
</dbReference>
<dbReference type="EMBL" id="JXSX01000001">
    <property type="protein sequence ID" value="KIR66311.1"/>
    <property type="molecule type" value="Genomic_DNA"/>
</dbReference>
<dbReference type="SMART" id="SM00327">
    <property type="entry name" value="VWA"/>
    <property type="match status" value="1"/>
</dbReference>
<dbReference type="Gene3D" id="3.40.50.410">
    <property type="entry name" value="von Willebrand factor, type A domain"/>
    <property type="match status" value="1"/>
</dbReference>
<keyword evidence="1" id="KW-0812">Transmembrane</keyword>
<dbReference type="Pfam" id="PF13519">
    <property type="entry name" value="VWA_2"/>
    <property type="match status" value="1"/>
</dbReference>
<dbReference type="PATRIC" id="fig|47853.6.peg.3019"/>
<dbReference type="AlphaFoldDB" id="A0A0D0X5C4"/>
<dbReference type="InterPro" id="IPR036465">
    <property type="entry name" value="vWFA_dom_sf"/>
</dbReference>
<evidence type="ECO:0000259" key="3">
    <source>
        <dbReference type="PROSITE" id="PS50234"/>
    </source>
</evidence>
<feature type="transmembrane region" description="Helical" evidence="1">
    <location>
        <begin position="380"/>
        <end position="402"/>
    </location>
</feature>
<dbReference type="PROSITE" id="PS50234">
    <property type="entry name" value="VWFA"/>
    <property type="match status" value="1"/>
</dbReference>
<sequence length="502" mass="53419">MPRRAVRSALAACLLALLTLVGAPARAGSAPDQATLPEVLRGLRVDTLPADYVVLLDVSASMQDGGRDLYAAARAALRPLLDGLAPVDRLHLIAFAERPDPVFSGDIGANGAGVLRRLPPRAEGQRTDIGAAIEAALRIVEQPGEAAPATVIMLTDGVQDPPPGSRYARSGDNAFADLRKRARAVEERRSVRALGVPLTGRTDVRLLDEVFDDTVLMDLPPEQVGDYLGRVRDRIAVEKAAAYVARDRLAATITLEPPSVVVGDAPVDVVAHVRSAATRVPLTVRDLAVEVDGLRVTGAVEPAQVTLDPAAPEQRVTVRLRPQALPGTWIGGERTTDGEVRLVGTVDSPWRDVIDRDLGLEFGPQPVTARAAGARTASGIPVWLAVVAVLAPVALVALLVALRRRRWKPMGGGHLLVAEPGAAAPYRQLLSGRKVRFPAAHGRGGAQGTGTVRALRRRRTVGSGTELVLHVDYRRAGRRHRVVCRPRQPVSAADGTTFTYQP</sequence>
<dbReference type="Proteomes" id="UP000032254">
    <property type="component" value="Unassembled WGS sequence"/>
</dbReference>
<keyword evidence="2" id="KW-0732">Signal</keyword>
<dbReference type="OrthoDB" id="3336142at2"/>
<feature type="domain" description="VWFA" evidence="3">
    <location>
        <begin position="51"/>
        <end position="210"/>
    </location>
</feature>
<keyword evidence="1" id="KW-0472">Membrane</keyword>
<keyword evidence="1" id="KW-1133">Transmembrane helix</keyword>
<evidence type="ECO:0000256" key="1">
    <source>
        <dbReference type="SAM" id="Phobius"/>
    </source>
</evidence>
<feature type="signal peptide" evidence="2">
    <location>
        <begin position="1"/>
        <end position="27"/>
    </location>
</feature>
<protein>
    <recommendedName>
        <fullName evidence="3">VWFA domain-containing protein</fullName>
    </recommendedName>
</protein>
<name>A0A0D0X5C4_9ACTN</name>
<organism evidence="4 5">
    <name type="scientific">Micromonospora haikouensis</name>
    <dbReference type="NCBI Taxonomy" id="686309"/>
    <lineage>
        <taxon>Bacteria</taxon>
        <taxon>Bacillati</taxon>
        <taxon>Actinomycetota</taxon>
        <taxon>Actinomycetes</taxon>
        <taxon>Micromonosporales</taxon>
        <taxon>Micromonosporaceae</taxon>
        <taxon>Micromonospora</taxon>
    </lineage>
</organism>
<gene>
    <name evidence="4" type="ORF">TK50_14305</name>
</gene>
<dbReference type="SUPFAM" id="SSF53300">
    <property type="entry name" value="vWA-like"/>
    <property type="match status" value="1"/>
</dbReference>
<proteinExistence type="predicted"/>
<dbReference type="GeneID" id="301305279"/>
<evidence type="ECO:0000313" key="5">
    <source>
        <dbReference type="Proteomes" id="UP000032254"/>
    </source>
</evidence>
<keyword evidence="5" id="KW-1185">Reference proteome</keyword>
<accession>A0A0D0X5C4</accession>
<dbReference type="CDD" id="cd00198">
    <property type="entry name" value="vWFA"/>
    <property type="match status" value="1"/>
</dbReference>
<comment type="caution">
    <text evidence="4">The sequence shown here is derived from an EMBL/GenBank/DDBJ whole genome shotgun (WGS) entry which is preliminary data.</text>
</comment>
<reference evidence="4 5" key="1">
    <citation type="submission" date="2015-01" db="EMBL/GenBank/DDBJ databases">
        <title>Sequencing and annotation of Micromonospora carbonacea strain JXNU-1 genome.</title>
        <authorList>
            <person name="Long Z."/>
            <person name="Huang Y."/>
            <person name="Jiang Y."/>
        </authorList>
    </citation>
    <scope>NUCLEOTIDE SEQUENCE [LARGE SCALE GENOMIC DNA]</scope>
    <source>
        <strain evidence="4 5">JXNU-1</strain>
    </source>
</reference>
<dbReference type="InterPro" id="IPR002035">
    <property type="entry name" value="VWF_A"/>
</dbReference>
<evidence type="ECO:0000256" key="2">
    <source>
        <dbReference type="SAM" id="SignalP"/>
    </source>
</evidence>